<dbReference type="Gene3D" id="3.10.10.10">
    <property type="entry name" value="HIV Type 1 Reverse Transcriptase, subunit A, domain 1"/>
    <property type="match status" value="1"/>
</dbReference>
<proteinExistence type="predicted"/>
<feature type="compositionally biased region" description="Basic and acidic residues" evidence="8">
    <location>
        <begin position="870"/>
        <end position="897"/>
    </location>
</feature>
<feature type="region of interest" description="Disordered" evidence="8">
    <location>
        <begin position="789"/>
        <end position="1037"/>
    </location>
</feature>
<dbReference type="InterPro" id="IPR000477">
    <property type="entry name" value="RT_dom"/>
</dbReference>
<keyword evidence="7" id="KW-0695">RNA-directed DNA polymerase</keyword>
<dbReference type="FunFam" id="3.10.10.10:FF:000007">
    <property type="entry name" value="Retrovirus-related Pol polyprotein from transposon 17.6-like Protein"/>
    <property type="match status" value="1"/>
</dbReference>
<dbReference type="PANTHER" id="PTHR24559">
    <property type="entry name" value="TRANSPOSON TY3-I GAG-POL POLYPROTEIN"/>
    <property type="match status" value="1"/>
</dbReference>
<dbReference type="PANTHER" id="PTHR24559:SF444">
    <property type="entry name" value="REVERSE TRANSCRIPTASE DOMAIN-CONTAINING PROTEIN"/>
    <property type="match status" value="1"/>
</dbReference>
<dbReference type="GO" id="GO:0006508">
    <property type="term" value="P:proteolysis"/>
    <property type="evidence" value="ECO:0007669"/>
    <property type="project" value="UniProtKB-KW"/>
</dbReference>
<keyword evidence="4" id="KW-0540">Nuclease</keyword>
<feature type="compositionally biased region" description="Basic and acidic residues" evidence="8">
    <location>
        <begin position="801"/>
        <end position="838"/>
    </location>
</feature>
<evidence type="ECO:0000313" key="10">
    <source>
        <dbReference type="EMBL" id="GMF14722.1"/>
    </source>
</evidence>
<keyword evidence="11" id="KW-1185">Reference proteome</keyword>
<comment type="caution">
    <text evidence="10">The sequence shown here is derived from an EMBL/GenBank/DDBJ whole genome shotgun (WGS) entry which is preliminary data.</text>
</comment>
<feature type="region of interest" description="Disordered" evidence="8">
    <location>
        <begin position="156"/>
        <end position="247"/>
    </location>
</feature>
<keyword evidence="2" id="KW-0808">Transferase</keyword>
<evidence type="ECO:0000256" key="5">
    <source>
        <dbReference type="ARBA" id="ARBA00022759"/>
    </source>
</evidence>
<dbReference type="SUPFAM" id="SSF56672">
    <property type="entry name" value="DNA/RNA polymerases"/>
    <property type="match status" value="1"/>
</dbReference>
<protein>
    <submittedName>
        <fullName evidence="10">Unnamed protein product</fullName>
    </submittedName>
</protein>
<dbReference type="InterPro" id="IPR053134">
    <property type="entry name" value="RNA-dir_DNA_polymerase"/>
</dbReference>
<evidence type="ECO:0000256" key="1">
    <source>
        <dbReference type="ARBA" id="ARBA00022670"/>
    </source>
</evidence>
<sequence>MHESRRKSSQRLIPRAARPQTTQLFGKRVTGAMEGILRPGINDSPRYEVDESDEEEKVKVALAPDTRRKRDDQMMAVRWANGTDRKGNERTETTVEPDEASKKYVKGMTLVKQLMGSDAEDKDAARAAIYVATVRPAMPSNRFPMMLATTAGGMKEIVDGDGTENNDELDESNDDPKGEAPGDDEIAQARAAQRKARKSAKRARVKVLLARKRSMERKREEERQRMSNERLTERQQASDEAMKALKEQQRQHVRDEGECQVEQHGTLARVRLVQHRADEAERRVAAGETVEYLGADDGLPTAIMEVVGTRRQVKLDSGASEGTGEARVVVVRMMRRTAIDGCAVTPVEVAVATDDGEIGIVFPTKYTGAVMLAATVTKVRNDKVIVPVVNAKNEQARLPMKPELGKWIPIDSSLGLLEMRGELRRERISEWLDGLGGSDVPLDAEQDVNIGTEDDHSRQLVLKLLHTYRKLTVDTGDCPPAIVLSTEHHIDTGDAGPIMLKRRRQAQSEDAVVETNVRKMLAAGVIEEGNFAWGFPVVLVRKKDGKVRFCVDYRALNKITTKTVDPLPRIDETLEALGSALLFSTLDLKAGYWQIRVANKDNPKTAFTTKQGLYQFDRMPFGLTNAPSTFQRLMNNVLRGLTWTTCLAYLDDIVVYTRRGIERHELELACVLERLSAAGLTLKLKQCVSAAQRMEYLGHKLSADGVRSLDRIVSAVRDFPQPRDAVKEFDFDVQYSPGTTNVVVDALSRAPVTATVLAAIGRRRRAKQHANAAAKQTVVKAAVLADTTYSGSEQGQVPEVDAARQRKGDDNDARADDEHSKGGNECRNNDLLEGHGGHESSNVPADEQHDIDGGAPSRRKRVSWSPNVVDDTKRTNDRAVTRYDYAKRHTGDKRRTAGSETGIRVPDTSTPTQHTRSIRRSDASSISTKAAMAPKTSTVRARMTRREALKRTPAESREVPVMLNEDVQSPNEEAAPSSEPATRKRRVRESPMNSKYEEENDPQQRKGVLGSQQKAGSESPRIGPILGSDGVATDMASAEIDGGRQVVKRNSEVDQYAVLETLQLTDNNIAMAQKRSRLIQR</sequence>
<feature type="region of interest" description="Disordered" evidence="8">
    <location>
        <begin position="79"/>
        <end position="100"/>
    </location>
</feature>
<dbReference type="GO" id="GO:0003964">
    <property type="term" value="F:RNA-directed DNA polymerase activity"/>
    <property type="evidence" value="ECO:0007669"/>
    <property type="project" value="UniProtKB-KW"/>
</dbReference>
<keyword evidence="6" id="KW-0378">Hydrolase</keyword>
<evidence type="ECO:0000313" key="11">
    <source>
        <dbReference type="Proteomes" id="UP001165121"/>
    </source>
</evidence>
<gene>
    <name evidence="10" type="ORF">Pfra01_000015600</name>
</gene>
<dbReference type="AlphaFoldDB" id="A0A9W6TK02"/>
<reference evidence="10" key="1">
    <citation type="submission" date="2023-04" db="EMBL/GenBank/DDBJ databases">
        <title>Phytophthora fragariaefolia NBRC 109709.</title>
        <authorList>
            <person name="Ichikawa N."/>
            <person name="Sato H."/>
            <person name="Tonouchi N."/>
        </authorList>
    </citation>
    <scope>NUCLEOTIDE SEQUENCE</scope>
    <source>
        <strain evidence="10">NBRC 109709</strain>
    </source>
</reference>
<evidence type="ECO:0000256" key="8">
    <source>
        <dbReference type="SAM" id="MobiDB-lite"/>
    </source>
</evidence>
<feature type="compositionally biased region" description="Basic residues" evidence="8">
    <location>
        <begin position="192"/>
        <end position="216"/>
    </location>
</feature>
<keyword evidence="5" id="KW-0255">Endonuclease</keyword>
<dbReference type="GO" id="GO:0008233">
    <property type="term" value="F:peptidase activity"/>
    <property type="evidence" value="ECO:0007669"/>
    <property type="project" value="UniProtKB-KW"/>
</dbReference>
<feature type="compositionally biased region" description="Basic and acidic residues" evidence="8">
    <location>
        <begin position="83"/>
        <end position="93"/>
    </location>
</feature>
<evidence type="ECO:0000256" key="6">
    <source>
        <dbReference type="ARBA" id="ARBA00022801"/>
    </source>
</evidence>
<evidence type="ECO:0000259" key="9">
    <source>
        <dbReference type="PROSITE" id="PS50878"/>
    </source>
</evidence>
<dbReference type="Pfam" id="PF00078">
    <property type="entry name" value="RVT_1"/>
    <property type="match status" value="1"/>
</dbReference>
<feature type="region of interest" description="Disordered" evidence="8">
    <location>
        <begin position="36"/>
        <end position="58"/>
    </location>
</feature>
<feature type="compositionally biased region" description="Basic and acidic residues" evidence="8">
    <location>
        <begin position="944"/>
        <end position="958"/>
    </location>
</feature>
<dbReference type="EMBL" id="BSXT01000012">
    <property type="protein sequence ID" value="GMF14722.1"/>
    <property type="molecule type" value="Genomic_DNA"/>
</dbReference>
<organism evidence="10 11">
    <name type="scientific">Phytophthora fragariaefolia</name>
    <dbReference type="NCBI Taxonomy" id="1490495"/>
    <lineage>
        <taxon>Eukaryota</taxon>
        <taxon>Sar</taxon>
        <taxon>Stramenopiles</taxon>
        <taxon>Oomycota</taxon>
        <taxon>Peronosporomycetes</taxon>
        <taxon>Peronosporales</taxon>
        <taxon>Peronosporaceae</taxon>
        <taxon>Phytophthora</taxon>
    </lineage>
</organism>
<evidence type="ECO:0000256" key="2">
    <source>
        <dbReference type="ARBA" id="ARBA00022679"/>
    </source>
</evidence>
<dbReference type="CDD" id="cd01647">
    <property type="entry name" value="RT_LTR"/>
    <property type="match status" value="1"/>
</dbReference>
<dbReference type="InterPro" id="IPR043502">
    <property type="entry name" value="DNA/RNA_pol_sf"/>
</dbReference>
<dbReference type="Gene3D" id="3.30.70.270">
    <property type="match status" value="1"/>
</dbReference>
<accession>A0A9W6TK02</accession>
<dbReference type="Proteomes" id="UP001165121">
    <property type="component" value="Unassembled WGS sequence"/>
</dbReference>
<feature type="compositionally biased region" description="Basic and acidic residues" evidence="8">
    <location>
        <begin position="217"/>
        <end position="247"/>
    </location>
</feature>
<evidence type="ECO:0000256" key="4">
    <source>
        <dbReference type="ARBA" id="ARBA00022722"/>
    </source>
</evidence>
<evidence type="ECO:0000256" key="7">
    <source>
        <dbReference type="ARBA" id="ARBA00022918"/>
    </source>
</evidence>
<keyword evidence="1" id="KW-0645">Protease</keyword>
<feature type="region of interest" description="Disordered" evidence="8">
    <location>
        <begin position="1"/>
        <end position="20"/>
    </location>
</feature>
<keyword evidence="3" id="KW-0548">Nucleotidyltransferase</keyword>
<evidence type="ECO:0000256" key="3">
    <source>
        <dbReference type="ARBA" id="ARBA00022695"/>
    </source>
</evidence>
<dbReference type="PROSITE" id="PS50878">
    <property type="entry name" value="RT_POL"/>
    <property type="match status" value="1"/>
</dbReference>
<dbReference type="InterPro" id="IPR043128">
    <property type="entry name" value="Rev_trsase/Diguanyl_cyclase"/>
</dbReference>
<dbReference type="OrthoDB" id="3250101at2759"/>
<feature type="compositionally biased region" description="Acidic residues" evidence="8">
    <location>
        <begin position="159"/>
        <end position="173"/>
    </location>
</feature>
<name>A0A9W6TK02_9STRA</name>
<dbReference type="GO" id="GO:0004519">
    <property type="term" value="F:endonuclease activity"/>
    <property type="evidence" value="ECO:0007669"/>
    <property type="project" value="UniProtKB-KW"/>
</dbReference>
<feature type="domain" description="Reverse transcriptase" evidence="9">
    <location>
        <begin position="521"/>
        <end position="701"/>
    </location>
</feature>